<protein>
    <recommendedName>
        <fullName evidence="1">Elicitin</fullName>
    </recommendedName>
</protein>
<comment type="caution">
    <text evidence="4">The sequence shown here is derived from an EMBL/GenBank/DDBJ whole genome shotgun (WGS) entry which is preliminary data.</text>
</comment>
<dbReference type="Proteomes" id="UP000693981">
    <property type="component" value="Unassembled WGS sequence"/>
</dbReference>
<dbReference type="InterPro" id="IPR002200">
    <property type="entry name" value="Elicitin"/>
</dbReference>
<keyword evidence="5" id="KW-1185">Reference proteome</keyword>
<accession>A0A8T1V5M4</accession>
<comment type="function">
    <text evidence="1">Induces local and distal defense responses (incompatible hypersensitive reaction) in plants from the solanaceae and cruciferae families. Elicits leaf necrosis and causes the accumulation of pathogenesis-related proteins. Might interact with the lipidic molecules of the plasma membrane.</text>
</comment>
<dbReference type="GO" id="GO:0005576">
    <property type="term" value="C:extracellular region"/>
    <property type="evidence" value="ECO:0007669"/>
    <property type="project" value="UniProtKB-SubCell"/>
</dbReference>
<evidence type="ECO:0000256" key="1">
    <source>
        <dbReference type="RuleBase" id="RU368111"/>
    </source>
</evidence>
<evidence type="ECO:0000313" key="4">
    <source>
        <dbReference type="EMBL" id="KAG7375409.1"/>
    </source>
</evidence>
<dbReference type="EMBL" id="JAGDFL010001670">
    <property type="protein sequence ID" value="KAG7375409.1"/>
    <property type="molecule type" value="Genomic_DNA"/>
</dbReference>
<gene>
    <name evidence="4" type="ORF">PHYBOEH_002616</name>
</gene>
<keyword evidence="1" id="KW-0964">Secreted</keyword>
<feature type="signal peptide" evidence="3">
    <location>
        <begin position="1"/>
        <end position="20"/>
    </location>
</feature>
<comment type="similarity">
    <text evidence="1">Belongs to the elicitin family.</text>
</comment>
<comment type="subcellular location">
    <subcellularLocation>
        <location evidence="1">Secreted</location>
    </subcellularLocation>
</comment>
<dbReference type="SMART" id="SM01187">
    <property type="entry name" value="Elicitin"/>
    <property type="match status" value="1"/>
</dbReference>
<evidence type="ECO:0000256" key="3">
    <source>
        <dbReference type="SAM" id="SignalP"/>
    </source>
</evidence>
<dbReference type="Pfam" id="PF00964">
    <property type="entry name" value="Elicitin"/>
    <property type="match status" value="1"/>
</dbReference>
<organism evidence="4 5">
    <name type="scientific">Phytophthora boehmeriae</name>
    <dbReference type="NCBI Taxonomy" id="109152"/>
    <lineage>
        <taxon>Eukaryota</taxon>
        <taxon>Sar</taxon>
        <taxon>Stramenopiles</taxon>
        <taxon>Oomycota</taxon>
        <taxon>Peronosporomycetes</taxon>
        <taxon>Peronosporales</taxon>
        <taxon>Peronosporaceae</taxon>
        <taxon>Phytophthora</taxon>
    </lineage>
</organism>
<dbReference type="OrthoDB" id="120628at2759"/>
<keyword evidence="3" id="KW-0732">Signal</keyword>
<reference evidence="4" key="1">
    <citation type="submission" date="2021-02" db="EMBL/GenBank/DDBJ databases">
        <authorList>
            <person name="Palmer J.M."/>
        </authorList>
    </citation>
    <scope>NUCLEOTIDE SEQUENCE</scope>
    <source>
        <strain evidence="4">SCRP23</strain>
    </source>
</reference>
<name>A0A8T1V5M4_9STRA</name>
<keyword evidence="1" id="KW-0928">Hypersensitive response elicitation</keyword>
<feature type="chain" id="PRO_5035823652" description="Elicitin" evidence="3">
    <location>
        <begin position="21"/>
        <end position="193"/>
    </location>
</feature>
<feature type="region of interest" description="Disordered" evidence="2">
    <location>
        <begin position="117"/>
        <end position="193"/>
    </location>
</feature>
<evidence type="ECO:0000313" key="5">
    <source>
        <dbReference type="Proteomes" id="UP000693981"/>
    </source>
</evidence>
<sequence>MNTKTVLAIAAAAFVGSAAAETCSTTDQTTAYSTLASVLTLSSFQGCSDDSGFSLLYSTSLPDDAQYAKMCASDNCQSLISSVAALNPPDCDLSVPTSGLVLNVYELVSGFSSKCSSTTSTDAPAATTAAPTAATTDAPAATTAAPTTTTTTTSTASSAATDSTSQTDTTTQTDIATPAPTTTNTTTTAAVAC</sequence>
<evidence type="ECO:0000256" key="2">
    <source>
        <dbReference type="SAM" id="MobiDB-lite"/>
    </source>
</evidence>
<dbReference type="AlphaFoldDB" id="A0A8T1V5M4"/>
<dbReference type="GO" id="GO:0052040">
    <property type="term" value="P:symbiont-mediated perturbation of host programmed cell death"/>
    <property type="evidence" value="ECO:0007669"/>
    <property type="project" value="UniProtKB-UniRule"/>
</dbReference>
<proteinExistence type="inferred from homology"/>
<keyword evidence="1" id="KW-1015">Disulfide bond</keyword>